<feature type="non-terminal residue" evidence="5">
    <location>
        <position position="52"/>
    </location>
</feature>
<protein>
    <recommendedName>
        <fullName evidence="4">Cytohesin Ubiquitin Protein Inducing domain-containing protein</fullName>
    </recommendedName>
</protein>
<accession>A0A401TSS0</accession>
<dbReference type="OrthoDB" id="10063592at2759"/>
<comment type="subcellular location">
    <subcellularLocation>
        <location evidence="1">Cytoplasm</location>
    </subcellularLocation>
</comment>
<evidence type="ECO:0000256" key="2">
    <source>
        <dbReference type="ARBA" id="ARBA00022490"/>
    </source>
</evidence>
<keyword evidence="3" id="KW-0175">Coiled coil</keyword>
<comment type="caution">
    <text evidence="5">The sequence shown here is derived from an EMBL/GenBank/DDBJ whole genome shotgun (WGS) entry which is preliminary data.</text>
</comment>
<evidence type="ECO:0000313" key="6">
    <source>
        <dbReference type="Proteomes" id="UP000287033"/>
    </source>
</evidence>
<evidence type="ECO:0000256" key="3">
    <source>
        <dbReference type="ARBA" id="ARBA00023054"/>
    </source>
</evidence>
<feature type="domain" description="Cytohesin Ubiquitin Protein Inducing" evidence="4">
    <location>
        <begin position="5"/>
        <end position="52"/>
    </location>
</feature>
<keyword evidence="2" id="KW-0963">Cytoplasm</keyword>
<dbReference type="InterPro" id="IPR021774">
    <property type="entry name" value="CUPID"/>
</dbReference>
<sequence length="52" mass="6143">MPRCYAAGSQRYTRAVKVSTDRVEELAERQRAIEEMLRRKMAELRELCLQEA</sequence>
<dbReference type="EMBL" id="BEZZ01167197">
    <property type="protein sequence ID" value="GCC45694.1"/>
    <property type="molecule type" value="Genomic_DNA"/>
</dbReference>
<evidence type="ECO:0000259" key="4">
    <source>
        <dbReference type="Pfam" id="PF11819"/>
    </source>
</evidence>
<dbReference type="GO" id="GO:0005737">
    <property type="term" value="C:cytoplasm"/>
    <property type="evidence" value="ECO:0007669"/>
    <property type="project" value="UniProtKB-SubCell"/>
</dbReference>
<organism evidence="5 6">
    <name type="scientific">Chiloscyllium punctatum</name>
    <name type="common">Brownbanded bambooshark</name>
    <name type="synonym">Hemiscyllium punctatum</name>
    <dbReference type="NCBI Taxonomy" id="137246"/>
    <lineage>
        <taxon>Eukaryota</taxon>
        <taxon>Metazoa</taxon>
        <taxon>Chordata</taxon>
        <taxon>Craniata</taxon>
        <taxon>Vertebrata</taxon>
        <taxon>Chondrichthyes</taxon>
        <taxon>Elasmobranchii</taxon>
        <taxon>Galeomorphii</taxon>
        <taxon>Galeoidea</taxon>
        <taxon>Orectolobiformes</taxon>
        <taxon>Hemiscylliidae</taxon>
        <taxon>Chiloscyllium</taxon>
    </lineage>
</organism>
<name>A0A401TSS0_CHIPU</name>
<evidence type="ECO:0000256" key="1">
    <source>
        <dbReference type="ARBA" id="ARBA00004496"/>
    </source>
</evidence>
<keyword evidence="6" id="KW-1185">Reference proteome</keyword>
<evidence type="ECO:0000313" key="5">
    <source>
        <dbReference type="EMBL" id="GCC45694.1"/>
    </source>
</evidence>
<dbReference type="Pfam" id="PF11819">
    <property type="entry name" value="CUPID"/>
    <property type="match status" value="1"/>
</dbReference>
<reference evidence="5 6" key="1">
    <citation type="journal article" date="2018" name="Nat. Ecol. Evol.">
        <title>Shark genomes provide insights into elasmobranch evolution and the origin of vertebrates.</title>
        <authorList>
            <person name="Hara Y"/>
            <person name="Yamaguchi K"/>
            <person name="Onimaru K"/>
            <person name="Kadota M"/>
            <person name="Koyanagi M"/>
            <person name="Keeley SD"/>
            <person name="Tatsumi K"/>
            <person name="Tanaka K"/>
            <person name="Motone F"/>
            <person name="Kageyama Y"/>
            <person name="Nozu R"/>
            <person name="Adachi N"/>
            <person name="Nishimura O"/>
            <person name="Nakagawa R"/>
            <person name="Tanegashima C"/>
            <person name="Kiyatake I"/>
            <person name="Matsumoto R"/>
            <person name="Murakumo K"/>
            <person name="Nishida K"/>
            <person name="Terakita A"/>
            <person name="Kuratani S"/>
            <person name="Sato K"/>
            <person name="Hyodo S Kuraku.S."/>
        </authorList>
    </citation>
    <scope>NUCLEOTIDE SEQUENCE [LARGE SCALE GENOMIC DNA]</scope>
</reference>
<proteinExistence type="predicted"/>
<dbReference type="Proteomes" id="UP000287033">
    <property type="component" value="Unassembled WGS sequence"/>
</dbReference>
<gene>
    <name evidence="5" type="ORF">chiPu_0029831</name>
</gene>
<dbReference type="AlphaFoldDB" id="A0A401TSS0"/>